<dbReference type="InterPro" id="IPR022742">
    <property type="entry name" value="Hydrolase_4"/>
</dbReference>
<feature type="domain" description="Serine aminopeptidase S33" evidence="2">
    <location>
        <begin position="95"/>
        <end position="219"/>
    </location>
</feature>
<dbReference type="EMBL" id="JACOOQ010000003">
    <property type="protein sequence ID" value="MBC5639356.1"/>
    <property type="molecule type" value="Genomic_DNA"/>
</dbReference>
<sequence length="328" mass="36851">MNFQTKVIILIVGLILFSIAILTIICSIYFFYALTRKGLTKMKKKILTFKNIPSPESFKDFIDSNWFKNHNASKLHITSYDNLKLSGIFVRNTKPSKNIVILSHGYTASSSAMLCYTSYYYNKGFNILAVDNRCHGESQGKYLGMGYLDHFDILKWIDKCKELLGNDCKIILHGVSMGAATVCITAGYNPPKNVKCIISDCAYDRISDVYKQIITSSTKILATPIIKGTSLICKLMAGYYFSDAAPINFVSKTPVPILYIHGDKDTFVPSYMADNLFNATPADKRDILLIKGAGHGEAVIKDNQSYFNKIDNFIGKIFYISQYKPKEV</sequence>
<dbReference type="GO" id="GO:0016787">
    <property type="term" value="F:hydrolase activity"/>
    <property type="evidence" value="ECO:0007669"/>
    <property type="project" value="UniProtKB-KW"/>
</dbReference>
<keyword evidence="4" id="KW-1185">Reference proteome</keyword>
<feature type="transmembrane region" description="Helical" evidence="1">
    <location>
        <begin position="6"/>
        <end position="34"/>
    </location>
</feature>
<evidence type="ECO:0000313" key="4">
    <source>
        <dbReference type="Proteomes" id="UP000662088"/>
    </source>
</evidence>
<comment type="caution">
    <text evidence="3">The sequence shown here is derived from an EMBL/GenBank/DDBJ whole genome shotgun (WGS) entry which is preliminary data.</text>
</comment>
<keyword evidence="1" id="KW-0812">Transmembrane</keyword>
<organism evidence="3 4">
    <name type="scientific">Clostridium lentum</name>
    <dbReference type="NCBI Taxonomy" id="2763037"/>
    <lineage>
        <taxon>Bacteria</taxon>
        <taxon>Bacillati</taxon>
        <taxon>Bacillota</taxon>
        <taxon>Clostridia</taxon>
        <taxon>Eubacteriales</taxon>
        <taxon>Clostridiaceae</taxon>
        <taxon>Clostridium</taxon>
    </lineage>
</organism>
<proteinExistence type="predicted"/>
<dbReference type="PANTHER" id="PTHR43358:SF4">
    <property type="entry name" value="ALPHA_BETA HYDROLASE FOLD-1 DOMAIN-CONTAINING PROTEIN"/>
    <property type="match status" value="1"/>
</dbReference>
<dbReference type="Gene3D" id="3.40.50.1820">
    <property type="entry name" value="alpha/beta hydrolase"/>
    <property type="match status" value="1"/>
</dbReference>
<name>A0A8I0DNP6_9CLOT</name>
<evidence type="ECO:0000259" key="2">
    <source>
        <dbReference type="Pfam" id="PF12146"/>
    </source>
</evidence>
<gene>
    <name evidence="3" type="ORF">H8R92_02715</name>
</gene>
<dbReference type="PANTHER" id="PTHR43358">
    <property type="entry name" value="ALPHA/BETA-HYDROLASE"/>
    <property type="match status" value="1"/>
</dbReference>
<reference evidence="3" key="1">
    <citation type="submission" date="2020-08" db="EMBL/GenBank/DDBJ databases">
        <title>Genome public.</title>
        <authorList>
            <person name="Liu C."/>
            <person name="Sun Q."/>
        </authorList>
    </citation>
    <scope>NUCLEOTIDE SEQUENCE</scope>
    <source>
        <strain evidence="3">NSJ-42</strain>
    </source>
</reference>
<evidence type="ECO:0000256" key="1">
    <source>
        <dbReference type="SAM" id="Phobius"/>
    </source>
</evidence>
<dbReference type="InterPro" id="IPR029058">
    <property type="entry name" value="AB_hydrolase_fold"/>
</dbReference>
<dbReference type="Proteomes" id="UP000662088">
    <property type="component" value="Unassembled WGS sequence"/>
</dbReference>
<dbReference type="AlphaFoldDB" id="A0A8I0DNP6"/>
<keyword evidence="1" id="KW-0472">Membrane</keyword>
<dbReference type="Pfam" id="PF12146">
    <property type="entry name" value="Hydrolase_4"/>
    <property type="match status" value="1"/>
</dbReference>
<keyword evidence="1" id="KW-1133">Transmembrane helix</keyword>
<dbReference type="SUPFAM" id="SSF53474">
    <property type="entry name" value="alpha/beta-Hydrolases"/>
    <property type="match status" value="1"/>
</dbReference>
<dbReference type="RefSeq" id="WP_186834654.1">
    <property type="nucleotide sequence ID" value="NZ_JACOOQ010000003.1"/>
</dbReference>
<keyword evidence="3" id="KW-0378">Hydrolase</keyword>
<evidence type="ECO:0000313" key="3">
    <source>
        <dbReference type="EMBL" id="MBC5639356.1"/>
    </source>
</evidence>
<protein>
    <submittedName>
        <fullName evidence="3">Alpha/beta hydrolase</fullName>
    </submittedName>
</protein>
<accession>A0A8I0DNP6</accession>
<dbReference type="InterPro" id="IPR052920">
    <property type="entry name" value="DNA-binding_regulatory"/>
</dbReference>